<keyword evidence="2 4" id="KW-0378">Hydrolase</keyword>
<evidence type="ECO:0000313" key="4">
    <source>
        <dbReference type="EMBL" id="CAA9460892.1"/>
    </source>
</evidence>
<comment type="cofactor">
    <cofactor evidence="1">
        <name>Mg(2+)</name>
        <dbReference type="ChEBI" id="CHEBI:18420"/>
    </cofactor>
</comment>
<gene>
    <name evidence="4" type="ORF">AVDCRST_MAG58-2532</name>
</gene>
<dbReference type="PANTHER" id="PTHR11839:SF18">
    <property type="entry name" value="NUDIX HYDROLASE DOMAIN-CONTAINING PROTEIN"/>
    <property type="match status" value="1"/>
</dbReference>
<evidence type="ECO:0000259" key="3">
    <source>
        <dbReference type="PROSITE" id="PS51462"/>
    </source>
</evidence>
<dbReference type="Gene3D" id="3.90.79.10">
    <property type="entry name" value="Nucleoside Triphosphate Pyrophosphohydrolase"/>
    <property type="match status" value="1"/>
</dbReference>
<dbReference type="AlphaFoldDB" id="A0A6J4R916"/>
<organism evidence="4">
    <name type="scientific">uncultured Rubrobacteraceae bacterium</name>
    <dbReference type="NCBI Taxonomy" id="349277"/>
    <lineage>
        <taxon>Bacteria</taxon>
        <taxon>Bacillati</taxon>
        <taxon>Actinomycetota</taxon>
        <taxon>Rubrobacteria</taxon>
        <taxon>Rubrobacterales</taxon>
        <taxon>Rubrobacteraceae</taxon>
        <taxon>environmental samples</taxon>
    </lineage>
</organism>
<dbReference type="SUPFAM" id="SSF55811">
    <property type="entry name" value="Nudix"/>
    <property type="match status" value="1"/>
</dbReference>
<evidence type="ECO:0000256" key="1">
    <source>
        <dbReference type="ARBA" id="ARBA00001946"/>
    </source>
</evidence>
<dbReference type="InterPro" id="IPR000086">
    <property type="entry name" value="NUDIX_hydrolase_dom"/>
</dbReference>
<evidence type="ECO:0000256" key="2">
    <source>
        <dbReference type="ARBA" id="ARBA00022801"/>
    </source>
</evidence>
<feature type="domain" description="Nudix hydrolase" evidence="3">
    <location>
        <begin position="46"/>
        <end position="173"/>
    </location>
</feature>
<dbReference type="EC" id="3.6.1.13" evidence="4"/>
<dbReference type="EMBL" id="CADCVF010000053">
    <property type="protein sequence ID" value="CAA9460892.1"/>
    <property type="molecule type" value="Genomic_DNA"/>
</dbReference>
<dbReference type="InterPro" id="IPR015797">
    <property type="entry name" value="NUDIX_hydrolase-like_dom_sf"/>
</dbReference>
<name>A0A6J4R916_9ACTN</name>
<accession>A0A6J4R916</accession>
<dbReference type="GO" id="GO:0019693">
    <property type="term" value="P:ribose phosphate metabolic process"/>
    <property type="evidence" value="ECO:0007669"/>
    <property type="project" value="TreeGrafter"/>
</dbReference>
<reference evidence="4" key="1">
    <citation type="submission" date="2020-02" db="EMBL/GenBank/DDBJ databases">
        <authorList>
            <person name="Meier V. D."/>
        </authorList>
    </citation>
    <scope>NUCLEOTIDE SEQUENCE</scope>
    <source>
        <strain evidence="4">AVDCRST_MAG58</strain>
    </source>
</reference>
<dbReference type="GO" id="GO:0006753">
    <property type="term" value="P:nucleoside phosphate metabolic process"/>
    <property type="evidence" value="ECO:0007669"/>
    <property type="project" value="TreeGrafter"/>
</dbReference>
<dbReference type="CDD" id="cd24161">
    <property type="entry name" value="NUDIX_ADPRase_Ndx2"/>
    <property type="match status" value="1"/>
</dbReference>
<dbReference type="PROSITE" id="PS51462">
    <property type="entry name" value="NUDIX"/>
    <property type="match status" value="1"/>
</dbReference>
<dbReference type="GO" id="GO:0005829">
    <property type="term" value="C:cytosol"/>
    <property type="evidence" value="ECO:0007669"/>
    <property type="project" value="TreeGrafter"/>
</dbReference>
<protein>
    <submittedName>
        <fullName evidence="4">ADP-ribose pyrophosphatase</fullName>
        <ecNumber evidence="4">3.6.1.13</ecNumber>
    </submittedName>
</protein>
<proteinExistence type="predicted"/>
<dbReference type="GO" id="GO:0047631">
    <property type="term" value="F:ADP-ribose diphosphatase activity"/>
    <property type="evidence" value="ECO:0007669"/>
    <property type="project" value="UniProtKB-EC"/>
</dbReference>
<dbReference type="PANTHER" id="PTHR11839">
    <property type="entry name" value="UDP/ADP-SUGAR PYROPHOSPHATASE"/>
    <property type="match status" value="1"/>
</dbReference>
<dbReference type="InterPro" id="IPR020084">
    <property type="entry name" value="NUDIX_hydrolase_CS"/>
</dbReference>
<sequence>MRQEETRSPWRTLGSRNVYENPWISVREDRVIRPDGEPGIYGVVHYKNTAVGVLPVEQDHVYLVGQYRYPLERYSWEIPEGGCPKDEEPLRAAQRELREETGFEARDWRMLGEAYLSNSVADEYAVWYLATNLIPGEQQPEGTEVIGLRRVPVGEAIAMVVDGRITDALSALALTTYALERSNGHDAAAC</sequence>
<dbReference type="PROSITE" id="PS00893">
    <property type="entry name" value="NUDIX_BOX"/>
    <property type="match status" value="1"/>
</dbReference>
<dbReference type="Pfam" id="PF00293">
    <property type="entry name" value="NUDIX"/>
    <property type="match status" value="1"/>
</dbReference>